<proteinExistence type="predicted"/>
<protein>
    <submittedName>
        <fullName evidence="2">Uncharacterized protein</fullName>
    </submittedName>
</protein>
<feature type="compositionally biased region" description="Polar residues" evidence="1">
    <location>
        <begin position="432"/>
        <end position="444"/>
    </location>
</feature>
<name>A0A9P7ZYY5_MORAP</name>
<organism evidence="2 3">
    <name type="scientific">Mortierella alpina</name>
    <name type="common">Oleaginous fungus</name>
    <name type="synonym">Mortierella renispora</name>
    <dbReference type="NCBI Taxonomy" id="64518"/>
    <lineage>
        <taxon>Eukaryota</taxon>
        <taxon>Fungi</taxon>
        <taxon>Fungi incertae sedis</taxon>
        <taxon>Mucoromycota</taxon>
        <taxon>Mortierellomycotina</taxon>
        <taxon>Mortierellomycetes</taxon>
        <taxon>Mortierellales</taxon>
        <taxon>Mortierellaceae</taxon>
        <taxon>Mortierella</taxon>
    </lineage>
</organism>
<sequence>MPSLPAPGIQAMAAFLTCLTLIQLVIYFRTTLEATFLHPQVSFFQHSNNNKNHHHPSIPLTLKQYALLDQLTETIVQAETNRVFGESGRASLHGTLIQNNTLKAKRIRDQIDCWTLHGSWVRQDGLVDRIESKTSQTVIEAAAFTNTTTPWAARKHLGDPRFGVCDVRFMEALDRLESDSVGEQHVLGDHDHQHNRWIVREAVKYRWIPDEKVCGPAAQKTGAHSAEDSSTTTRGRDNDPWVFQPFNTQAFCKVIGNRHVLVAGDLTQYQLHDALLSAVDIPFSCSGEIGCLGRTNAHVLCEGASNLTFARNDILSVPWAVNPEMDELPNASTVEQPWATPQLLEKYPIVFLNRGLFWREDDEFLQQLVFTMKHLWKLYPDTMILYRATHPVSNCTTYKDEGEDGAIPARGSLDESESMVPGTAIHVPLTTPPTRHAQTQGSTTRTVYRPTLADVQRQNRIAKAVVEAAGGIFLDTENMFAMRPDGRVGDGDCARFCAPGPLDAYSDLIYNTLRILQE</sequence>
<accession>A0A9P7ZYY5</accession>
<evidence type="ECO:0000313" key="3">
    <source>
        <dbReference type="Proteomes" id="UP000717515"/>
    </source>
</evidence>
<gene>
    <name evidence="2" type="ORF">KVV02_001454</name>
</gene>
<dbReference type="EMBL" id="JAIFTL010000217">
    <property type="protein sequence ID" value="KAG9321258.1"/>
    <property type="molecule type" value="Genomic_DNA"/>
</dbReference>
<dbReference type="AlphaFoldDB" id="A0A9P7ZYY5"/>
<feature type="region of interest" description="Disordered" evidence="1">
    <location>
        <begin position="218"/>
        <end position="240"/>
    </location>
</feature>
<evidence type="ECO:0000313" key="2">
    <source>
        <dbReference type="EMBL" id="KAG9321258.1"/>
    </source>
</evidence>
<comment type="caution">
    <text evidence="2">The sequence shown here is derived from an EMBL/GenBank/DDBJ whole genome shotgun (WGS) entry which is preliminary data.</text>
</comment>
<feature type="region of interest" description="Disordered" evidence="1">
    <location>
        <begin position="425"/>
        <end position="444"/>
    </location>
</feature>
<evidence type="ECO:0000256" key="1">
    <source>
        <dbReference type="SAM" id="MobiDB-lite"/>
    </source>
</evidence>
<reference evidence="2" key="1">
    <citation type="submission" date="2021-07" db="EMBL/GenBank/DDBJ databases">
        <title>Draft genome of Mortierella alpina, strain LL118, isolated from an aspen leaf litter sample.</title>
        <authorList>
            <person name="Yang S."/>
            <person name="Vinatzer B.A."/>
        </authorList>
    </citation>
    <scope>NUCLEOTIDE SEQUENCE</scope>
    <source>
        <strain evidence="2">LL118</strain>
    </source>
</reference>
<dbReference type="Proteomes" id="UP000717515">
    <property type="component" value="Unassembled WGS sequence"/>
</dbReference>